<evidence type="ECO:0000313" key="2">
    <source>
        <dbReference type="Proteomes" id="UP000438429"/>
    </source>
</evidence>
<dbReference type="AlphaFoldDB" id="A0A6A4RSA9"/>
<proteinExistence type="predicted"/>
<gene>
    <name evidence="1" type="ORF">F2P81_022427</name>
</gene>
<accession>A0A6A4RSA9</accession>
<protein>
    <submittedName>
        <fullName evidence="1">Uncharacterized protein</fullName>
    </submittedName>
</protein>
<organism evidence="1 2">
    <name type="scientific">Scophthalmus maximus</name>
    <name type="common">Turbot</name>
    <name type="synonym">Psetta maxima</name>
    <dbReference type="NCBI Taxonomy" id="52904"/>
    <lineage>
        <taxon>Eukaryota</taxon>
        <taxon>Metazoa</taxon>
        <taxon>Chordata</taxon>
        <taxon>Craniata</taxon>
        <taxon>Vertebrata</taxon>
        <taxon>Euteleostomi</taxon>
        <taxon>Actinopterygii</taxon>
        <taxon>Neopterygii</taxon>
        <taxon>Teleostei</taxon>
        <taxon>Neoteleostei</taxon>
        <taxon>Acanthomorphata</taxon>
        <taxon>Carangaria</taxon>
        <taxon>Pleuronectiformes</taxon>
        <taxon>Pleuronectoidei</taxon>
        <taxon>Scophthalmidae</taxon>
        <taxon>Scophthalmus</taxon>
    </lineage>
</organism>
<evidence type="ECO:0000313" key="1">
    <source>
        <dbReference type="EMBL" id="KAF0025546.1"/>
    </source>
</evidence>
<sequence>MEEEAEAASRQQIHICIIYSVSVYHQRTLRFSDQTEEEPLGGPLRLLPENLRTVKTSVTAAAIFPLWSERQVKKRVLNFFNYTALDNSQTIHMKEYKFYAVKLWHLNGQHLIMSIDRKPQGEIQQKKAQGKFKTICNLCPPLTRVINFSTRLLIEMTKAITMTLLAKRPSLDLRLAPVKDVQQSHYDVYFSPAIIGKGQAAETRLLPYLSFGLVKIILIAFHVLSIKSRSNLESVTPQAIIHITVHAAQCQLDEKKAESKRERDLSVEVVLELAPGPPYPSEVG</sequence>
<dbReference type="EMBL" id="VEVO01000020">
    <property type="protein sequence ID" value="KAF0025546.1"/>
    <property type="molecule type" value="Genomic_DNA"/>
</dbReference>
<name>A0A6A4RSA9_SCOMX</name>
<dbReference type="Proteomes" id="UP000438429">
    <property type="component" value="Unassembled WGS sequence"/>
</dbReference>
<comment type="caution">
    <text evidence="1">The sequence shown here is derived from an EMBL/GenBank/DDBJ whole genome shotgun (WGS) entry which is preliminary data.</text>
</comment>
<reference evidence="1 2" key="1">
    <citation type="submission" date="2019-06" db="EMBL/GenBank/DDBJ databases">
        <title>Draft genomes of female and male turbot (Scophthalmus maximus).</title>
        <authorList>
            <person name="Xu H."/>
            <person name="Xu X.-W."/>
            <person name="Shao C."/>
            <person name="Chen S."/>
        </authorList>
    </citation>
    <scope>NUCLEOTIDE SEQUENCE [LARGE SCALE GENOMIC DNA]</scope>
    <source>
        <strain evidence="1">Ysfricsl-2016a</strain>
        <tissue evidence="1">Blood</tissue>
    </source>
</reference>